<reference evidence="1 2" key="1">
    <citation type="submission" date="2021-01" db="EMBL/GenBank/DDBJ databases">
        <title>Whole genome shotgun sequence of Actinoplanes durhamensis NBRC 14914.</title>
        <authorList>
            <person name="Komaki H."/>
            <person name="Tamura T."/>
        </authorList>
    </citation>
    <scope>NUCLEOTIDE SEQUENCE [LARGE SCALE GENOMIC DNA]</scope>
    <source>
        <strain evidence="1 2">NBRC 14914</strain>
    </source>
</reference>
<protein>
    <recommendedName>
        <fullName evidence="3">YCII-related domain-containing protein</fullName>
    </recommendedName>
</protein>
<evidence type="ECO:0000313" key="1">
    <source>
        <dbReference type="EMBL" id="GIE07331.1"/>
    </source>
</evidence>
<sequence>MRYFLLVFDRVRGALLAEQEYDDPDRALTARFDIERAGAWEGTPLTRDIEVVVLGAASPETLRSTHSRYFMSAVQIARAAAL</sequence>
<evidence type="ECO:0008006" key="3">
    <source>
        <dbReference type="Google" id="ProtNLM"/>
    </source>
</evidence>
<evidence type="ECO:0000313" key="2">
    <source>
        <dbReference type="Proteomes" id="UP000637628"/>
    </source>
</evidence>
<proteinExistence type="predicted"/>
<gene>
    <name evidence="1" type="ORF">Adu01nite_86810</name>
</gene>
<organism evidence="1 2">
    <name type="scientific">Paractinoplanes durhamensis</name>
    <dbReference type="NCBI Taxonomy" id="113563"/>
    <lineage>
        <taxon>Bacteria</taxon>
        <taxon>Bacillati</taxon>
        <taxon>Actinomycetota</taxon>
        <taxon>Actinomycetes</taxon>
        <taxon>Micromonosporales</taxon>
        <taxon>Micromonosporaceae</taxon>
        <taxon>Paractinoplanes</taxon>
    </lineage>
</organism>
<keyword evidence="2" id="KW-1185">Reference proteome</keyword>
<dbReference type="RefSeq" id="WP_203735176.1">
    <property type="nucleotide sequence ID" value="NZ_BAAATX010000061.1"/>
</dbReference>
<comment type="caution">
    <text evidence="1">The sequence shown here is derived from an EMBL/GenBank/DDBJ whole genome shotgun (WGS) entry which is preliminary data.</text>
</comment>
<accession>A0ABQ3ZBX8</accession>
<dbReference type="EMBL" id="BOML01000077">
    <property type="protein sequence ID" value="GIE07331.1"/>
    <property type="molecule type" value="Genomic_DNA"/>
</dbReference>
<name>A0ABQ3ZBX8_9ACTN</name>
<dbReference type="Proteomes" id="UP000637628">
    <property type="component" value="Unassembled WGS sequence"/>
</dbReference>